<dbReference type="GO" id="GO:0045892">
    <property type="term" value="P:negative regulation of DNA-templated transcription"/>
    <property type="evidence" value="ECO:0007669"/>
    <property type="project" value="UniProtKB-UniRule"/>
</dbReference>
<keyword evidence="1 5" id="KW-0678">Repressor</keyword>
<keyword evidence="3 5" id="KW-0346">Stress response</keyword>
<comment type="function">
    <text evidence="5">Negative regulator of class I heat shock genes (grpE-dnaK-dnaJ and groELS operons). Prevents heat-shock induction of these operons.</text>
</comment>
<accession>A0A7C5LYY2</accession>
<dbReference type="HAMAP" id="MF_00081">
    <property type="entry name" value="HrcA"/>
    <property type="match status" value="1"/>
</dbReference>
<dbReference type="InterPro" id="IPR036388">
    <property type="entry name" value="WH-like_DNA-bd_sf"/>
</dbReference>
<dbReference type="InterPro" id="IPR029016">
    <property type="entry name" value="GAF-like_dom_sf"/>
</dbReference>
<dbReference type="GO" id="GO:0003677">
    <property type="term" value="F:DNA binding"/>
    <property type="evidence" value="ECO:0007669"/>
    <property type="project" value="InterPro"/>
</dbReference>
<protein>
    <recommendedName>
        <fullName evidence="5">Heat-inducible transcription repressor HrcA</fullName>
    </recommendedName>
</protein>
<comment type="similarity">
    <text evidence="5">Belongs to the HrcA family.</text>
</comment>
<dbReference type="NCBIfam" id="TIGR00331">
    <property type="entry name" value="hrcA"/>
    <property type="match status" value="1"/>
</dbReference>
<sequence length="361" mass="38875">MSFISSSLSLSDLDARARAVFKSIVESYLETGSPVGSRTLSQKNTLGEHLSPATIRNTMADLAALGLLSSSHISAGRTPTHSGLRLFVDGLLEIGNISAEEQKLIDAQLQRRGDHQKTQIDHMLENASKTLAGLAGGAGLVLAPERSGALRHVEFVGLDGAQALAVLVYADGHVENRIMDIPRGLVPAALEQAGNYLSTRLKGRQLHEARTEILHEIQSGKAALDIAASQLVKQGIAEWAGDEKNTLIRNLIVRGRAQLLDNTDIQSDLERIRLLFEDLERKEELISLLDEAEVAKGVKIFIGAENPLFSLSGSSVVVAPYMGKDQKIIGAVGVIGPTRLNYARVIPMVDYTASVIGRLLQ</sequence>
<dbReference type="PANTHER" id="PTHR34824">
    <property type="entry name" value="HEAT-INDUCIBLE TRANSCRIPTION REPRESSOR HRCA"/>
    <property type="match status" value="1"/>
</dbReference>
<evidence type="ECO:0000256" key="1">
    <source>
        <dbReference type="ARBA" id="ARBA00022491"/>
    </source>
</evidence>
<keyword evidence="2 5" id="KW-0805">Transcription regulation</keyword>
<organism evidence="7">
    <name type="scientific">Hellea balneolensis</name>
    <dbReference type="NCBI Taxonomy" id="287478"/>
    <lineage>
        <taxon>Bacteria</taxon>
        <taxon>Pseudomonadati</taxon>
        <taxon>Pseudomonadota</taxon>
        <taxon>Alphaproteobacteria</taxon>
        <taxon>Maricaulales</taxon>
        <taxon>Robiginitomaculaceae</taxon>
        <taxon>Hellea</taxon>
    </lineage>
</organism>
<proteinExistence type="inferred from homology"/>
<dbReference type="EMBL" id="DRMJ01000041">
    <property type="protein sequence ID" value="HHL42148.1"/>
    <property type="molecule type" value="Genomic_DNA"/>
</dbReference>
<gene>
    <name evidence="5 7" type="primary">hrcA</name>
    <name evidence="7" type="ORF">ENJ42_00890</name>
</gene>
<dbReference type="Pfam" id="PF01628">
    <property type="entry name" value="HrcA"/>
    <property type="match status" value="1"/>
</dbReference>
<dbReference type="PANTHER" id="PTHR34824:SF1">
    <property type="entry name" value="HEAT-INDUCIBLE TRANSCRIPTION REPRESSOR HRCA"/>
    <property type="match status" value="1"/>
</dbReference>
<evidence type="ECO:0000256" key="3">
    <source>
        <dbReference type="ARBA" id="ARBA00023016"/>
    </source>
</evidence>
<keyword evidence="4 5" id="KW-0804">Transcription</keyword>
<dbReference type="Gene3D" id="3.30.390.60">
    <property type="entry name" value="Heat-inducible transcription repressor hrca homolog, domain 3"/>
    <property type="match status" value="1"/>
</dbReference>
<dbReference type="SUPFAM" id="SSF55781">
    <property type="entry name" value="GAF domain-like"/>
    <property type="match status" value="1"/>
</dbReference>
<name>A0A7C5LYY2_9PROT</name>
<dbReference type="InterPro" id="IPR002571">
    <property type="entry name" value="HrcA"/>
</dbReference>
<dbReference type="Proteomes" id="UP000885830">
    <property type="component" value="Unassembled WGS sequence"/>
</dbReference>
<evidence type="ECO:0000313" key="7">
    <source>
        <dbReference type="EMBL" id="HHL42148.1"/>
    </source>
</evidence>
<evidence type="ECO:0000259" key="6">
    <source>
        <dbReference type="Pfam" id="PF01628"/>
    </source>
</evidence>
<dbReference type="Gene3D" id="1.10.10.10">
    <property type="entry name" value="Winged helix-like DNA-binding domain superfamily/Winged helix DNA-binding domain"/>
    <property type="match status" value="1"/>
</dbReference>
<dbReference type="Gene3D" id="3.30.450.40">
    <property type="match status" value="1"/>
</dbReference>
<reference evidence="7" key="1">
    <citation type="journal article" date="2020" name="mSystems">
        <title>Genome- and Community-Level Interaction Insights into Carbon Utilization and Element Cycling Functions of Hydrothermarchaeota in Hydrothermal Sediment.</title>
        <authorList>
            <person name="Zhou Z."/>
            <person name="Liu Y."/>
            <person name="Xu W."/>
            <person name="Pan J."/>
            <person name="Luo Z.H."/>
            <person name="Li M."/>
        </authorList>
    </citation>
    <scope>NUCLEOTIDE SEQUENCE [LARGE SCALE GENOMIC DNA]</scope>
    <source>
        <strain evidence="7">HyVt-485</strain>
    </source>
</reference>
<feature type="domain" description="Heat-inducible transcription repressor HrcA C-terminal" evidence="6">
    <location>
        <begin position="121"/>
        <end position="346"/>
    </location>
</feature>
<dbReference type="InterPro" id="IPR036390">
    <property type="entry name" value="WH_DNA-bd_sf"/>
</dbReference>
<dbReference type="SUPFAM" id="SSF46785">
    <property type="entry name" value="Winged helix' DNA-binding domain"/>
    <property type="match status" value="1"/>
</dbReference>
<evidence type="ECO:0000256" key="2">
    <source>
        <dbReference type="ARBA" id="ARBA00023015"/>
    </source>
</evidence>
<dbReference type="AlphaFoldDB" id="A0A7C5LYY2"/>
<dbReference type="InterPro" id="IPR023120">
    <property type="entry name" value="WHTH_transcript_rep_HrcA_IDD"/>
</dbReference>
<dbReference type="PIRSF" id="PIRSF005485">
    <property type="entry name" value="HrcA"/>
    <property type="match status" value="1"/>
</dbReference>
<dbReference type="InterPro" id="IPR021153">
    <property type="entry name" value="HrcA_C"/>
</dbReference>
<evidence type="ECO:0000256" key="4">
    <source>
        <dbReference type="ARBA" id="ARBA00023163"/>
    </source>
</evidence>
<evidence type="ECO:0000256" key="5">
    <source>
        <dbReference type="HAMAP-Rule" id="MF_00081"/>
    </source>
</evidence>
<comment type="caution">
    <text evidence="7">The sequence shown here is derived from an EMBL/GenBank/DDBJ whole genome shotgun (WGS) entry which is preliminary data.</text>
</comment>